<comment type="caution">
    <text evidence="2">The sequence shown here is derived from an EMBL/GenBank/DDBJ whole genome shotgun (WGS) entry which is preliminary data.</text>
</comment>
<dbReference type="GO" id="GO:0005506">
    <property type="term" value="F:iron ion binding"/>
    <property type="evidence" value="ECO:0007669"/>
    <property type="project" value="InterPro"/>
</dbReference>
<sequence>MTTPIPSPPTVPFLGYAASIDKEVPLNSFNLLAKQYGEIYELNMFGRKLIIISSQNLVNEVSDEKRFRKMISPWVWEVRSAIGDALFTADVPKETNWYIAHRILMPAFSTLNVHNMFDDMVDIVSQMVLKWERFGAERKVDPAVDFSALTLDAISLCAMSYRLNSFYMEGMHPFVQAMSDYLAESGRRANRLGIVTTLMRGTAAQYEENQRIMMSYVDAILEDRKANPIEKKDILSMMLEGKDKETGEGLSEDGIKRNAGVSKPYSHYQD</sequence>
<dbReference type="InterPro" id="IPR036396">
    <property type="entry name" value="Cyt_P450_sf"/>
</dbReference>
<dbReference type="Proteomes" id="UP000186601">
    <property type="component" value="Unassembled WGS sequence"/>
</dbReference>
<feature type="region of interest" description="Disordered" evidence="1">
    <location>
        <begin position="242"/>
        <end position="270"/>
    </location>
</feature>
<dbReference type="SUPFAM" id="SSF48264">
    <property type="entry name" value="Cytochrome P450"/>
    <property type="match status" value="1"/>
</dbReference>
<dbReference type="GO" id="GO:0004497">
    <property type="term" value="F:monooxygenase activity"/>
    <property type="evidence" value="ECO:0007669"/>
    <property type="project" value="InterPro"/>
</dbReference>
<dbReference type="Pfam" id="PF00067">
    <property type="entry name" value="p450"/>
    <property type="match status" value="1"/>
</dbReference>
<dbReference type="InterPro" id="IPR001128">
    <property type="entry name" value="Cyt_P450"/>
</dbReference>
<dbReference type="OrthoDB" id="1470350at2759"/>
<keyword evidence="3" id="KW-1185">Reference proteome</keyword>
<dbReference type="PANTHER" id="PTHR24301:SF2">
    <property type="entry name" value="THROMBOXANE-A SYNTHASE"/>
    <property type="match status" value="1"/>
</dbReference>
<dbReference type="GO" id="GO:0020037">
    <property type="term" value="F:heme binding"/>
    <property type="evidence" value="ECO:0007669"/>
    <property type="project" value="InterPro"/>
</dbReference>
<name>A0A2R6NIE0_9APHY</name>
<evidence type="ECO:0008006" key="4">
    <source>
        <dbReference type="Google" id="ProtNLM"/>
    </source>
</evidence>
<dbReference type="GO" id="GO:0016705">
    <property type="term" value="F:oxidoreductase activity, acting on paired donors, with incorporation or reduction of molecular oxygen"/>
    <property type="evidence" value="ECO:0007669"/>
    <property type="project" value="InterPro"/>
</dbReference>
<gene>
    <name evidence="2" type="ORF">PHLCEN_2v11959</name>
</gene>
<proteinExistence type="predicted"/>
<dbReference type="AlphaFoldDB" id="A0A2R6NIE0"/>
<evidence type="ECO:0000256" key="1">
    <source>
        <dbReference type="SAM" id="MobiDB-lite"/>
    </source>
</evidence>
<organism evidence="2 3">
    <name type="scientific">Hermanssonia centrifuga</name>
    <dbReference type="NCBI Taxonomy" id="98765"/>
    <lineage>
        <taxon>Eukaryota</taxon>
        <taxon>Fungi</taxon>
        <taxon>Dikarya</taxon>
        <taxon>Basidiomycota</taxon>
        <taxon>Agaricomycotina</taxon>
        <taxon>Agaricomycetes</taxon>
        <taxon>Polyporales</taxon>
        <taxon>Meruliaceae</taxon>
        <taxon>Hermanssonia</taxon>
    </lineage>
</organism>
<dbReference type="STRING" id="98765.A0A2R6NIE0"/>
<dbReference type="PANTHER" id="PTHR24301">
    <property type="entry name" value="THROMBOXANE-A SYNTHASE"/>
    <property type="match status" value="1"/>
</dbReference>
<evidence type="ECO:0000313" key="3">
    <source>
        <dbReference type="Proteomes" id="UP000186601"/>
    </source>
</evidence>
<evidence type="ECO:0000313" key="2">
    <source>
        <dbReference type="EMBL" id="PSR72167.1"/>
    </source>
</evidence>
<accession>A0A2R6NIE0</accession>
<dbReference type="EMBL" id="MLYV02001209">
    <property type="protein sequence ID" value="PSR72167.1"/>
    <property type="molecule type" value="Genomic_DNA"/>
</dbReference>
<reference evidence="2 3" key="1">
    <citation type="submission" date="2018-02" db="EMBL/GenBank/DDBJ databases">
        <title>Genome sequence of the basidiomycete white-rot fungus Phlebia centrifuga.</title>
        <authorList>
            <person name="Granchi Z."/>
            <person name="Peng M."/>
            <person name="de Vries R.P."/>
            <person name="Hilden K."/>
            <person name="Makela M.R."/>
            <person name="Grigoriev I."/>
            <person name="Riley R."/>
        </authorList>
    </citation>
    <scope>NUCLEOTIDE SEQUENCE [LARGE SCALE GENOMIC DNA]</scope>
    <source>
        <strain evidence="2 3">FBCC195</strain>
    </source>
</reference>
<dbReference type="Gene3D" id="1.10.630.10">
    <property type="entry name" value="Cytochrome P450"/>
    <property type="match status" value="1"/>
</dbReference>
<protein>
    <recommendedName>
        <fullName evidence="4">Cytochrome P450</fullName>
    </recommendedName>
</protein>